<feature type="transmembrane region" description="Helical" evidence="1">
    <location>
        <begin position="29"/>
        <end position="51"/>
    </location>
</feature>
<keyword evidence="1" id="KW-0812">Transmembrane</keyword>
<evidence type="ECO:0000313" key="3">
    <source>
        <dbReference type="Proteomes" id="UP000009096"/>
    </source>
</evidence>
<dbReference type="STRING" id="334819.W7MID9"/>
<keyword evidence="1" id="KW-0472">Membrane</keyword>
<feature type="transmembrane region" description="Helical" evidence="1">
    <location>
        <begin position="84"/>
        <end position="106"/>
    </location>
</feature>
<dbReference type="OrthoDB" id="10030083at2759"/>
<dbReference type="SUPFAM" id="SSF48317">
    <property type="entry name" value="Acid phosphatase/Vanadium-dependent haloperoxidase"/>
    <property type="match status" value="1"/>
</dbReference>
<dbReference type="RefSeq" id="XP_018753541.1">
    <property type="nucleotide sequence ID" value="XM_018896127.1"/>
</dbReference>
<organism evidence="2 3">
    <name type="scientific">Gibberella moniliformis (strain M3125 / FGSC 7600)</name>
    <name type="common">Maize ear and stalk rot fungus</name>
    <name type="synonym">Fusarium verticillioides</name>
    <dbReference type="NCBI Taxonomy" id="334819"/>
    <lineage>
        <taxon>Eukaryota</taxon>
        <taxon>Fungi</taxon>
        <taxon>Dikarya</taxon>
        <taxon>Ascomycota</taxon>
        <taxon>Pezizomycotina</taxon>
        <taxon>Sordariomycetes</taxon>
        <taxon>Hypocreomycetidae</taxon>
        <taxon>Hypocreales</taxon>
        <taxon>Nectriaceae</taxon>
        <taxon>Fusarium</taxon>
        <taxon>Fusarium fujikuroi species complex</taxon>
    </lineage>
</organism>
<dbReference type="VEuPathDB" id="FungiDB:FVEG_07479"/>
<dbReference type="GeneID" id="30065271"/>
<evidence type="ECO:0000313" key="2">
    <source>
        <dbReference type="EMBL" id="EWG47350.1"/>
    </source>
</evidence>
<reference evidence="2 3" key="1">
    <citation type="journal article" date="2010" name="Nature">
        <title>Comparative genomics reveals mobile pathogenicity chromosomes in Fusarium.</title>
        <authorList>
            <person name="Ma L.J."/>
            <person name="van der Does H.C."/>
            <person name="Borkovich K.A."/>
            <person name="Coleman J.J."/>
            <person name="Daboussi M.J."/>
            <person name="Di Pietro A."/>
            <person name="Dufresne M."/>
            <person name="Freitag M."/>
            <person name="Grabherr M."/>
            <person name="Henrissat B."/>
            <person name="Houterman P.M."/>
            <person name="Kang S."/>
            <person name="Shim W.B."/>
            <person name="Woloshuk C."/>
            <person name="Xie X."/>
            <person name="Xu J.R."/>
            <person name="Antoniw J."/>
            <person name="Baker S.E."/>
            <person name="Bluhm B.H."/>
            <person name="Breakspear A."/>
            <person name="Brown D.W."/>
            <person name="Butchko R.A."/>
            <person name="Chapman S."/>
            <person name="Coulson R."/>
            <person name="Coutinho P.M."/>
            <person name="Danchin E.G."/>
            <person name="Diener A."/>
            <person name="Gale L.R."/>
            <person name="Gardiner D.M."/>
            <person name="Goff S."/>
            <person name="Hammond-Kosack K.E."/>
            <person name="Hilburn K."/>
            <person name="Hua-Van A."/>
            <person name="Jonkers W."/>
            <person name="Kazan K."/>
            <person name="Kodira C.D."/>
            <person name="Koehrsen M."/>
            <person name="Kumar L."/>
            <person name="Lee Y.H."/>
            <person name="Li L."/>
            <person name="Manners J.M."/>
            <person name="Miranda-Saavedra D."/>
            <person name="Mukherjee M."/>
            <person name="Park G."/>
            <person name="Park J."/>
            <person name="Park S.Y."/>
            <person name="Proctor R.H."/>
            <person name="Regev A."/>
            <person name="Ruiz-Roldan M.C."/>
            <person name="Sain D."/>
            <person name="Sakthikumar S."/>
            <person name="Sykes S."/>
            <person name="Schwartz D.C."/>
            <person name="Turgeon B.G."/>
            <person name="Wapinski I."/>
            <person name="Yoder O."/>
            <person name="Young S."/>
            <person name="Zeng Q."/>
            <person name="Zhou S."/>
            <person name="Galagan J."/>
            <person name="Cuomo C.A."/>
            <person name="Kistler H.C."/>
            <person name="Rep M."/>
        </authorList>
    </citation>
    <scope>NUCLEOTIDE SEQUENCE [LARGE SCALE GENOMIC DNA]</scope>
    <source>
        <strain evidence="3">M3125 / FGSC 7600</strain>
    </source>
</reference>
<keyword evidence="3" id="KW-1185">Reference proteome</keyword>
<dbReference type="InterPro" id="IPR036938">
    <property type="entry name" value="PAP2/HPO_sf"/>
</dbReference>
<gene>
    <name evidence="2" type="ORF">FVEG_07479</name>
</gene>
<dbReference type="KEGG" id="fvr:FVEG_07479"/>
<dbReference type="Proteomes" id="UP000009096">
    <property type="component" value="Chromosome 8"/>
</dbReference>
<proteinExistence type="predicted"/>
<sequence length="164" mass="18242">MPLLPRVNSAAANRSQTKKQKFKTFMRQWFLVNWRDLLTMAVVGAVAFGIYHSPVIITRTFPVTFNATSGDIVYPQWAYPDRGWILPSWLSGLISIAIPIITYILAQFRIKSAWDASNAIIGTNCASAPAINSESTLRSGAEEIESLDANTRRKRTRPVGDEAV</sequence>
<evidence type="ECO:0000256" key="1">
    <source>
        <dbReference type="SAM" id="Phobius"/>
    </source>
</evidence>
<dbReference type="EMBL" id="DS022250">
    <property type="protein sequence ID" value="EWG47350.1"/>
    <property type="molecule type" value="Genomic_DNA"/>
</dbReference>
<dbReference type="AlphaFoldDB" id="W7MID9"/>
<protein>
    <submittedName>
        <fullName evidence="2">Uncharacterized protein</fullName>
    </submittedName>
</protein>
<accession>W7MID9</accession>
<name>W7MID9_GIBM7</name>
<dbReference type="EMBL" id="CM000585">
    <property type="protein sequence ID" value="EWG47350.1"/>
    <property type="molecule type" value="Genomic_DNA"/>
</dbReference>
<keyword evidence="1" id="KW-1133">Transmembrane helix</keyword>